<accession>A0A158PLK7</accession>
<dbReference type="InterPro" id="IPR058586">
    <property type="entry name" value="Ajm-1"/>
</dbReference>
<dbReference type="STRING" id="334426.A0A158PLK7"/>
<dbReference type="Proteomes" id="UP000267027">
    <property type="component" value="Unassembled WGS sequence"/>
</dbReference>
<feature type="region of interest" description="Disordered" evidence="1">
    <location>
        <begin position="485"/>
        <end position="514"/>
    </location>
</feature>
<dbReference type="GO" id="GO:0043296">
    <property type="term" value="C:apical junction complex"/>
    <property type="evidence" value="ECO:0007669"/>
    <property type="project" value="TreeGrafter"/>
</dbReference>
<keyword evidence="4" id="KW-1185">Reference proteome</keyword>
<evidence type="ECO:0000313" key="3">
    <source>
        <dbReference type="EMBL" id="VDM63069.1"/>
    </source>
</evidence>
<name>A0A158PLK7_ANGCS</name>
<dbReference type="InterPro" id="IPR038825">
    <property type="entry name" value="Apical_junction"/>
</dbReference>
<evidence type="ECO:0000259" key="2">
    <source>
        <dbReference type="Pfam" id="PF26649"/>
    </source>
</evidence>
<reference evidence="5" key="1">
    <citation type="submission" date="2016-04" db="UniProtKB">
        <authorList>
            <consortium name="WormBaseParasite"/>
        </authorList>
    </citation>
    <scope>IDENTIFICATION</scope>
</reference>
<dbReference type="EMBL" id="UYYA01004703">
    <property type="protein sequence ID" value="VDM63069.1"/>
    <property type="molecule type" value="Genomic_DNA"/>
</dbReference>
<feature type="domain" description="Apical junction molecule ajm1 alpha/beta" evidence="2">
    <location>
        <begin position="1227"/>
        <end position="1342"/>
    </location>
</feature>
<evidence type="ECO:0000256" key="1">
    <source>
        <dbReference type="SAM" id="MobiDB-lite"/>
    </source>
</evidence>
<dbReference type="WBParaSite" id="ACOC_0001148301-mRNA-1">
    <property type="protein sequence ID" value="ACOC_0001148301-mRNA-1"/>
    <property type="gene ID" value="ACOC_0001148301"/>
</dbReference>
<dbReference type="Pfam" id="PF26649">
    <property type="entry name" value="Ajm-1"/>
    <property type="match status" value="1"/>
</dbReference>
<feature type="region of interest" description="Disordered" evidence="1">
    <location>
        <begin position="872"/>
        <end position="899"/>
    </location>
</feature>
<dbReference type="OMA" id="YYRREVM"/>
<feature type="region of interest" description="Disordered" evidence="1">
    <location>
        <begin position="529"/>
        <end position="565"/>
    </location>
</feature>
<feature type="region of interest" description="Disordered" evidence="1">
    <location>
        <begin position="578"/>
        <end position="607"/>
    </location>
</feature>
<sequence>MTVRLLVVRRTMSVIQLHFQSGCSSREDLLSEQAPSRATVREIPVLRSSSSAPTSVLDYKMPSMSACHHGEVQDEYYRREVMTRTVITRSTEALSQQCKSLTFLINVAVMVDFQPPLGRSSPIQRYIAYPDTNTREQRTVDYKVVYHHDIEEQERKVREQQEKRRREEDERRRREEDSRRAWEEHERELLERIRLDRERKEKDLEHSISEKERVEKERIERVRLERERIEMQRRAEWERRENEIRGLEEEELARTRLIEKERLRREQAEEERRELLRLERERERLERERLEEERREKERLERIERERIEIERIERIKRERIEREQREKEKEREEQERLRKEREELERLERERIELQIREKEMLDLQHIEAMEREKQRLIDEARETRRREEERREADLLADIQRQAEERERLRRQQEREEKERLERIRREQQRVEMERAEAARRERERLEDERREKELLDAQLRKKEQRERERREDIEREARLQEEELREKTRRDAERRAASERERKRREEEEKERLRVYELERAAANREMQRKLDLEREKQREELDRKANEIAEMERKANERREIERLEEERSLAELREKERRNQEIRDRERREAEERAAARQREDRRSRDKLDLIVRERTEKERFEAEKRRLIAEKEAMSKKKQYLTSSETLQKLTRPPYFSRENLSNPEFTTKVERQVIERVDRNIWVDDVRIPSQQTVSYSLDSTNEENVRDRIYNPNELNRNGSTRTSRYRAKMEKARREFIAGAPETSDPVAERFRKSQEDVAGRVRPEYRGPLPQKFNGGELKSKTDIVSIPYPRVGPSPYSQEFERLLEETERKYAAYRMRMSHPNLYSRSRNWSTNFLETDVDTGKLERTSTTKEVEETNLDDVHQRSGSAFDYHRQSRRDQAEENPDAVHIRSRSADYLMDKRTREETVPPENELQKTLGEPTTRSSHLSDHEMRFLKSTEKLTVPEWYRVSRITARPTDIDLTLPRPAHLVPLPSAAEEPLTKHHFSQEQRYEPFSYTAGYRTTPTTSIGVEFPKGMFDRYKDEIEDLRRSRSSLHHLGQDQRQIQNAKLHFRDSGPVFHGGNRFLRSNSRVVEVADTLLGSKQSEENQENVALRYGGRVTLEEVLDSIFQQTSPATAPPFDPSIPQADGAYQRNKSGPGIYSKNYMLMEQVMRQPNKAESLLKSEQLFVRCSYCHKTMELAMARLEYVTCKHCYTYYCCKSCRLKDWSKHSSGCSFSRINTLCKDVIMKVREDPLAQGSLSRLARSGYMNSGRGSVNIRLPSPQMAQAYVTHGWNALSMIPEHHLLHYYTIVALLREQKEPSLIALCRRYDPREKFILSVSIIADIEHCPQTPPPETAESTADDKQNVIHTSKPLIASLPLGFFGPLSVVPTDV</sequence>
<evidence type="ECO:0000313" key="4">
    <source>
        <dbReference type="Proteomes" id="UP000267027"/>
    </source>
</evidence>
<dbReference type="PANTHER" id="PTHR21517">
    <property type="entry name" value="APICAL JUNCTION COMPONENT 1 HOMOLOG"/>
    <property type="match status" value="1"/>
</dbReference>
<feature type="compositionally biased region" description="Basic and acidic residues" evidence="1">
    <location>
        <begin position="881"/>
        <end position="899"/>
    </location>
</feature>
<feature type="region of interest" description="Disordered" evidence="1">
    <location>
        <begin position="431"/>
        <end position="453"/>
    </location>
</feature>
<dbReference type="GO" id="GO:0045216">
    <property type="term" value="P:cell-cell junction organization"/>
    <property type="evidence" value="ECO:0007669"/>
    <property type="project" value="InterPro"/>
</dbReference>
<dbReference type="PANTHER" id="PTHR21517:SF3">
    <property type="entry name" value="APICAL JUNCTION COMPONENT 1 HOMOLOG"/>
    <property type="match status" value="1"/>
</dbReference>
<protein>
    <submittedName>
        <fullName evidence="5">MYND-type domain-containing protein</fullName>
    </submittedName>
</protein>
<organism evidence="5">
    <name type="scientific">Angiostrongylus costaricensis</name>
    <name type="common">Nematode worm</name>
    <dbReference type="NCBI Taxonomy" id="334426"/>
    <lineage>
        <taxon>Eukaryota</taxon>
        <taxon>Metazoa</taxon>
        <taxon>Ecdysozoa</taxon>
        <taxon>Nematoda</taxon>
        <taxon>Chromadorea</taxon>
        <taxon>Rhabditida</taxon>
        <taxon>Rhabditina</taxon>
        <taxon>Rhabditomorpha</taxon>
        <taxon>Strongyloidea</taxon>
        <taxon>Metastrongylidae</taxon>
        <taxon>Angiostrongylus</taxon>
    </lineage>
</organism>
<dbReference type="GO" id="GO:0005886">
    <property type="term" value="C:plasma membrane"/>
    <property type="evidence" value="ECO:0007669"/>
    <property type="project" value="TreeGrafter"/>
</dbReference>
<feature type="region of interest" description="Disordered" evidence="1">
    <location>
        <begin position="913"/>
        <end position="939"/>
    </location>
</feature>
<proteinExistence type="predicted"/>
<dbReference type="OrthoDB" id="6431454at2759"/>
<evidence type="ECO:0000313" key="5">
    <source>
        <dbReference type="WBParaSite" id="ACOC_0001148301-mRNA-1"/>
    </source>
</evidence>
<gene>
    <name evidence="3" type="ORF">ACOC_LOCUS11484</name>
</gene>
<reference evidence="3 4" key="2">
    <citation type="submission" date="2018-11" db="EMBL/GenBank/DDBJ databases">
        <authorList>
            <consortium name="Pathogen Informatics"/>
        </authorList>
    </citation>
    <scope>NUCLEOTIDE SEQUENCE [LARGE SCALE GENOMIC DNA]</scope>
    <source>
        <strain evidence="3 4">Costa Rica</strain>
    </source>
</reference>